<feature type="non-terminal residue" evidence="3">
    <location>
        <position position="137"/>
    </location>
</feature>
<evidence type="ECO:0000313" key="3">
    <source>
        <dbReference type="EMBL" id="SVC14623.1"/>
    </source>
</evidence>
<sequence length="137" mass="15086">MIEETTVSLETANDQFKRSFDSWFWGSMIAATFVHAALFQFWPTLTAEDVSFSAEELEAIELPPEIEIPPPPEAISRPATPVIATATVDEDITIAPTTFEDNPVEDLPPPPTETSLDIAAAPTFTPMTVRPEIRNRA</sequence>
<keyword evidence="2" id="KW-1133">Transmembrane helix</keyword>
<name>A0A382JTQ7_9ZZZZ</name>
<reference evidence="3" key="1">
    <citation type="submission" date="2018-05" db="EMBL/GenBank/DDBJ databases">
        <authorList>
            <person name="Lanie J.A."/>
            <person name="Ng W.-L."/>
            <person name="Kazmierczak K.M."/>
            <person name="Andrzejewski T.M."/>
            <person name="Davidsen T.M."/>
            <person name="Wayne K.J."/>
            <person name="Tettelin H."/>
            <person name="Glass J.I."/>
            <person name="Rusch D."/>
            <person name="Podicherti R."/>
            <person name="Tsui H.-C.T."/>
            <person name="Winkler M.E."/>
        </authorList>
    </citation>
    <scope>NUCLEOTIDE SEQUENCE</scope>
</reference>
<dbReference type="AlphaFoldDB" id="A0A382JTQ7"/>
<keyword evidence="2" id="KW-0812">Transmembrane</keyword>
<dbReference type="EMBL" id="UINC01075943">
    <property type="protein sequence ID" value="SVC14623.1"/>
    <property type="molecule type" value="Genomic_DNA"/>
</dbReference>
<evidence type="ECO:0000256" key="2">
    <source>
        <dbReference type="SAM" id="Phobius"/>
    </source>
</evidence>
<protein>
    <recommendedName>
        <fullName evidence="4">Energy transducer TonB</fullName>
    </recommendedName>
</protein>
<feature type="transmembrane region" description="Helical" evidence="2">
    <location>
        <begin position="23"/>
        <end position="42"/>
    </location>
</feature>
<evidence type="ECO:0008006" key="4">
    <source>
        <dbReference type="Google" id="ProtNLM"/>
    </source>
</evidence>
<feature type="region of interest" description="Disordered" evidence="1">
    <location>
        <begin position="96"/>
        <end position="117"/>
    </location>
</feature>
<accession>A0A382JTQ7</accession>
<proteinExistence type="predicted"/>
<gene>
    <name evidence="3" type="ORF">METZ01_LOCUS267477</name>
</gene>
<evidence type="ECO:0000256" key="1">
    <source>
        <dbReference type="SAM" id="MobiDB-lite"/>
    </source>
</evidence>
<organism evidence="3">
    <name type="scientific">marine metagenome</name>
    <dbReference type="NCBI Taxonomy" id="408172"/>
    <lineage>
        <taxon>unclassified sequences</taxon>
        <taxon>metagenomes</taxon>
        <taxon>ecological metagenomes</taxon>
    </lineage>
</organism>
<keyword evidence="2" id="KW-0472">Membrane</keyword>